<evidence type="ECO:0000313" key="1">
    <source>
        <dbReference type="EMBL" id="GMS91113.1"/>
    </source>
</evidence>
<comment type="caution">
    <text evidence="1">The sequence shown here is derived from an EMBL/GenBank/DDBJ whole genome shotgun (WGS) entry which is preliminary data.</text>
</comment>
<reference evidence="1" key="1">
    <citation type="submission" date="2023-10" db="EMBL/GenBank/DDBJ databases">
        <title>Genome assembly of Pristionchus species.</title>
        <authorList>
            <person name="Yoshida K."/>
            <person name="Sommer R.J."/>
        </authorList>
    </citation>
    <scope>NUCLEOTIDE SEQUENCE</scope>
    <source>
        <strain evidence="1">RS0144</strain>
    </source>
</reference>
<keyword evidence="2" id="KW-1185">Reference proteome</keyword>
<evidence type="ECO:0000313" key="2">
    <source>
        <dbReference type="Proteomes" id="UP001432027"/>
    </source>
</evidence>
<name>A0AAV5T7B3_9BILA</name>
<organism evidence="1 2">
    <name type="scientific">Pristionchus entomophagus</name>
    <dbReference type="NCBI Taxonomy" id="358040"/>
    <lineage>
        <taxon>Eukaryota</taxon>
        <taxon>Metazoa</taxon>
        <taxon>Ecdysozoa</taxon>
        <taxon>Nematoda</taxon>
        <taxon>Chromadorea</taxon>
        <taxon>Rhabditida</taxon>
        <taxon>Rhabditina</taxon>
        <taxon>Diplogasteromorpha</taxon>
        <taxon>Diplogasteroidea</taxon>
        <taxon>Neodiplogasteridae</taxon>
        <taxon>Pristionchus</taxon>
    </lineage>
</organism>
<dbReference type="EMBL" id="BTSX01000003">
    <property type="protein sequence ID" value="GMS91113.1"/>
    <property type="molecule type" value="Genomic_DNA"/>
</dbReference>
<sequence>MDVDKFLALSETFLRDVMRKVELEDRLRMREVCRAFERLVADTSAGFCGRGWIQLGNNKTYIKLGNLEINTERSSEDLLEQVLQFRRCFFSGISFERFRILLDDNAYSSQFLFGFTNNLQTEELFMKASSDIQLEMAVALFSGFPRSKTSIFIDYCPDTQKLLSLNSMEHIEILFGNGDISSDVFFKLLISHKDIRLEESVRQLGNDYQPGHVNITSQKWARAMQIISTDSRDRTVELSVDPSSIDHWLSDFGISQVAESGAVCGEFHVVENIDHGRSMTLCYRNCWTSIDDLNGVSKSVIFRVSLFV</sequence>
<accession>A0AAV5T7B3</accession>
<gene>
    <name evidence="1" type="ORF">PENTCL1PPCAC_13288</name>
</gene>
<evidence type="ECO:0008006" key="3">
    <source>
        <dbReference type="Google" id="ProtNLM"/>
    </source>
</evidence>
<proteinExistence type="predicted"/>
<dbReference type="Proteomes" id="UP001432027">
    <property type="component" value="Unassembled WGS sequence"/>
</dbReference>
<protein>
    <recommendedName>
        <fullName evidence="3">F-box domain-containing protein</fullName>
    </recommendedName>
</protein>
<dbReference type="AlphaFoldDB" id="A0AAV5T7B3"/>